<accession>A0A2R4WXP7</accession>
<keyword evidence="3" id="KW-1185">Reference proteome</keyword>
<dbReference type="SUPFAM" id="SSF88723">
    <property type="entry name" value="PIN domain-like"/>
    <property type="match status" value="1"/>
</dbReference>
<proteinExistence type="predicted"/>
<organism evidence="2 3">
    <name type="scientific">Halococcoides cellulosivorans</name>
    <dbReference type="NCBI Taxonomy" id="1679096"/>
    <lineage>
        <taxon>Archaea</taxon>
        <taxon>Methanobacteriati</taxon>
        <taxon>Methanobacteriota</taxon>
        <taxon>Stenosarchaea group</taxon>
        <taxon>Halobacteria</taxon>
        <taxon>Halobacteriales</taxon>
        <taxon>Haloarculaceae</taxon>
        <taxon>Halococcoides</taxon>
    </lineage>
</organism>
<dbReference type="Pfam" id="PF01850">
    <property type="entry name" value="PIN"/>
    <property type="match status" value="1"/>
</dbReference>
<dbReference type="InterPro" id="IPR002716">
    <property type="entry name" value="PIN_dom"/>
</dbReference>
<dbReference type="EMBL" id="CP028858">
    <property type="protein sequence ID" value="AWB26314.1"/>
    <property type="molecule type" value="Genomic_DNA"/>
</dbReference>
<dbReference type="Proteomes" id="UP000244727">
    <property type="component" value="Chromosome"/>
</dbReference>
<evidence type="ECO:0000313" key="3">
    <source>
        <dbReference type="Proteomes" id="UP000244727"/>
    </source>
</evidence>
<reference evidence="2 3" key="1">
    <citation type="submission" date="2018-04" db="EMBL/GenBank/DDBJ databases">
        <title>Halococcoides cellulosivorans gen. nov., sp. nov., an extremely halophilic cellulose-utilizing haloarchaeon from hypersaline lakes.</title>
        <authorList>
            <person name="Sorokin D.Y."/>
            <person name="Toshchakov S.V."/>
            <person name="Samarov N.I."/>
            <person name="Korzhenkov A."/>
            <person name="Kublanov I.V."/>
        </authorList>
    </citation>
    <scope>NUCLEOTIDE SEQUENCE [LARGE SCALE GENOMIC DNA]</scope>
    <source>
        <strain evidence="2 3">HArcel1</strain>
    </source>
</reference>
<protein>
    <submittedName>
        <fullName evidence="2">Twitching motility protein PilT</fullName>
    </submittedName>
</protein>
<dbReference type="AlphaFoldDB" id="A0A2R4WXP7"/>
<sequence>MGAPINLGDVLVAGVCRQHGARIVTRDADFERVPDLTVESY</sequence>
<feature type="domain" description="PIN" evidence="1">
    <location>
        <begin position="5"/>
        <end position="35"/>
    </location>
</feature>
<dbReference type="Gene3D" id="3.40.50.1010">
    <property type="entry name" value="5'-nuclease"/>
    <property type="match status" value="1"/>
</dbReference>
<gene>
    <name evidence="2" type="ORF">HARCEL1_00555</name>
</gene>
<dbReference type="InterPro" id="IPR029060">
    <property type="entry name" value="PIN-like_dom_sf"/>
</dbReference>
<dbReference type="KEGG" id="harc:HARCEL1_00555"/>
<name>A0A2R4WXP7_9EURY</name>
<evidence type="ECO:0000259" key="1">
    <source>
        <dbReference type="Pfam" id="PF01850"/>
    </source>
</evidence>
<evidence type="ECO:0000313" key="2">
    <source>
        <dbReference type="EMBL" id="AWB26314.1"/>
    </source>
</evidence>